<evidence type="ECO:0000313" key="3">
    <source>
        <dbReference type="EMBL" id="MBB3811357.1"/>
    </source>
</evidence>
<keyword evidence="1" id="KW-0812">Transmembrane</keyword>
<keyword evidence="1" id="KW-0472">Membrane</keyword>
<name>A0A7W6EJ22_9HYPH</name>
<comment type="caution">
    <text evidence="3">The sequence shown here is derived from an EMBL/GenBank/DDBJ whole genome shotgun (WGS) entry which is preliminary data.</text>
</comment>
<sequence>MTDIFREIDEDLRRDRYSKLLRRLAPAIIAVVVLVIVGVGGWQAWRWFDRQSAAEAGGRYENALQIAREGRIDESAQALAAVAADSPDGYRMLSRFRLAALEGGKDPAKGAADFTAIANDTSIDPAWRDLAKLRATLLQADKLTPEELQAALQSQAAPGQPWRFTALEALGVAALEAGKFEDAGRWFDQIVTDPAAPANLRRRVQEFYLALVAAGPTD</sequence>
<dbReference type="RefSeq" id="WP_183754733.1">
    <property type="nucleotide sequence ID" value="NZ_JACICC010000016.1"/>
</dbReference>
<dbReference type="Pfam" id="PF09976">
    <property type="entry name" value="TPR_21"/>
    <property type="match status" value="1"/>
</dbReference>
<organism evidence="3 4">
    <name type="scientific">Pseudochelatococcus contaminans</name>
    <dbReference type="NCBI Taxonomy" id="1538103"/>
    <lineage>
        <taxon>Bacteria</taxon>
        <taxon>Pseudomonadati</taxon>
        <taxon>Pseudomonadota</taxon>
        <taxon>Alphaproteobacteria</taxon>
        <taxon>Hyphomicrobiales</taxon>
        <taxon>Chelatococcaceae</taxon>
        <taxon>Pseudochelatococcus</taxon>
    </lineage>
</organism>
<gene>
    <name evidence="3" type="ORF">FHS81_003471</name>
</gene>
<dbReference type="InterPro" id="IPR018704">
    <property type="entry name" value="SecYEG/CpoB_TPR"/>
</dbReference>
<dbReference type="EMBL" id="JACICC010000016">
    <property type="protein sequence ID" value="MBB3811357.1"/>
    <property type="molecule type" value="Genomic_DNA"/>
</dbReference>
<protein>
    <recommendedName>
        <fullName evidence="2">Ancillary SecYEG translocon subunit/Cell division coordinator CpoB TPR domain-containing protein</fullName>
    </recommendedName>
</protein>
<keyword evidence="1" id="KW-1133">Transmembrane helix</keyword>
<dbReference type="AlphaFoldDB" id="A0A7W6EJ22"/>
<evidence type="ECO:0000313" key="4">
    <source>
        <dbReference type="Proteomes" id="UP000537592"/>
    </source>
</evidence>
<feature type="transmembrane region" description="Helical" evidence="1">
    <location>
        <begin position="24"/>
        <end position="45"/>
    </location>
</feature>
<dbReference type="Proteomes" id="UP000537592">
    <property type="component" value="Unassembled WGS sequence"/>
</dbReference>
<evidence type="ECO:0000259" key="2">
    <source>
        <dbReference type="Pfam" id="PF09976"/>
    </source>
</evidence>
<proteinExistence type="predicted"/>
<reference evidence="3 4" key="1">
    <citation type="submission" date="2020-08" db="EMBL/GenBank/DDBJ databases">
        <title>Genomic Encyclopedia of Type Strains, Phase IV (KMG-IV): sequencing the most valuable type-strain genomes for metagenomic binning, comparative biology and taxonomic classification.</title>
        <authorList>
            <person name="Goeker M."/>
        </authorList>
    </citation>
    <scope>NUCLEOTIDE SEQUENCE [LARGE SCALE GENOMIC DNA]</scope>
    <source>
        <strain evidence="3 4">DSM 28760</strain>
    </source>
</reference>
<accession>A0A7W6EJ22</accession>
<evidence type="ECO:0000256" key="1">
    <source>
        <dbReference type="SAM" id="Phobius"/>
    </source>
</evidence>
<keyword evidence="4" id="KW-1185">Reference proteome</keyword>
<feature type="domain" description="Ancillary SecYEG translocon subunit/Cell division coordinator CpoB TPR" evidence="2">
    <location>
        <begin position="27"/>
        <end position="188"/>
    </location>
</feature>